<reference evidence="8 9" key="1">
    <citation type="journal article" date="2014" name="Genome Biol. Evol.">
        <title>The secreted proteins of Achlya hypogyna and Thraustotheca clavata identify the ancestral oomycete secretome and reveal gene acquisitions by horizontal gene transfer.</title>
        <authorList>
            <person name="Misner I."/>
            <person name="Blouin N."/>
            <person name="Leonard G."/>
            <person name="Richards T.A."/>
            <person name="Lane C.E."/>
        </authorList>
    </citation>
    <scope>NUCLEOTIDE SEQUENCE [LARGE SCALE GENOMIC DNA]</scope>
    <source>
        <strain evidence="8 9">ATCC 48635</strain>
    </source>
</reference>
<evidence type="ECO:0000256" key="2">
    <source>
        <dbReference type="ARBA" id="ARBA00007015"/>
    </source>
</evidence>
<dbReference type="Pfam" id="PF03092">
    <property type="entry name" value="BT1"/>
    <property type="match status" value="1"/>
</dbReference>
<keyword evidence="9" id="KW-1185">Reference proteome</keyword>
<feature type="transmembrane region" description="Helical" evidence="7">
    <location>
        <begin position="268"/>
        <end position="289"/>
    </location>
</feature>
<keyword evidence="3" id="KW-0813">Transport</keyword>
<evidence type="ECO:0000256" key="1">
    <source>
        <dbReference type="ARBA" id="ARBA00004141"/>
    </source>
</evidence>
<comment type="similarity">
    <text evidence="2">Belongs to the major facilitator superfamily. Folate-biopterin transporter (TC 2.A.71) family.</text>
</comment>
<dbReference type="InterPro" id="IPR036259">
    <property type="entry name" value="MFS_trans_sf"/>
</dbReference>
<evidence type="ECO:0000256" key="7">
    <source>
        <dbReference type="SAM" id="Phobius"/>
    </source>
</evidence>
<keyword evidence="4 7" id="KW-0812">Transmembrane</keyword>
<evidence type="ECO:0000256" key="5">
    <source>
        <dbReference type="ARBA" id="ARBA00022989"/>
    </source>
</evidence>
<gene>
    <name evidence="8" type="ORF">ACHHYP_06315</name>
</gene>
<feature type="transmembrane region" description="Helical" evidence="7">
    <location>
        <begin position="100"/>
        <end position="122"/>
    </location>
</feature>
<comment type="subcellular location">
    <subcellularLocation>
        <location evidence="1">Membrane</location>
        <topology evidence="1">Multi-pass membrane protein</topology>
    </subcellularLocation>
</comment>
<comment type="caution">
    <text evidence="8">The sequence shown here is derived from an EMBL/GenBank/DDBJ whole genome shotgun (WGS) entry which is preliminary data.</text>
</comment>
<dbReference type="Proteomes" id="UP000243579">
    <property type="component" value="Unassembled WGS sequence"/>
</dbReference>
<dbReference type="GO" id="GO:0016020">
    <property type="term" value="C:membrane"/>
    <property type="evidence" value="ECO:0007669"/>
    <property type="project" value="UniProtKB-SubCell"/>
</dbReference>
<feature type="transmembrane region" description="Helical" evidence="7">
    <location>
        <begin position="352"/>
        <end position="373"/>
    </location>
</feature>
<dbReference type="STRING" id="1202772.A0A1V9YUY1"/>
<evidence type="ECO:0000313" key="8">
    <source>
        <dbReference type="EMBL" id="OQR89383.1"/>
    </source>
</evidence>
<protein>
    <submittedName>
        <fullName evidence="8">Folate-Biopterin Transporter (FBT) Family</fullName>
    </submittedName>
</protein>
<proteinExistence type="inferred from homology"/>
<feature type="transmembrane region" description="Helical" evidence="7">
    <location>
        <begin position="191"/>
        <end position="213"/>
    </location>
</feature>
<feature type="transmembrane region" description="Helical" evidence="7">
    <location>
        <begin position="60"/>
        <end position="80"/>
    </location>
</feature>
<evidence type="ECO:0000256" key="6">
    <source>
        <dbReference type="ARBA" id="ARBA00023136"/>
    </source>
</evidence>
<dbReference type="EMBL" id="JNBR01000838">
    <property type="protein sequence ID" value="OQR89383.1"/>
    <property type="molecule type" value="Genomic_DNA"/>
</dbReference>
<evidence type="ECO:0000313" key="9">
    <source>
        <dbReference type="Proteomes" id="UP000243579"/>
    </source>
</evidence>
<feature type="transmembrane region" description="Helical" evidence="7">
    <location>
        <begin position="380"/>
        <end position="401"/>
    </location>
</feature>
<dbReference type="OrthoDB" id="430647at2759"/>
<dbReference type="AlphaFoldDB" id="A0A1V9YUY1"/>
<keyword evidence="6 7" id="KW-0472">Membrane</keyword>
<dbReference type="SUPFAM" id="SSF103473">
    <property type="entry name" value="MFS general substrate transporter"/>
    <property type="match status" value="1"/>
</dbReference>
<dbReference type="PANTHER" id="PTHR31585">
    <property type="entry name" value="FOLATE-BIOPTERIN TRANSPORTER 1, CHLOROPLASTIC"/>
    <property type="match status" value="1"/>
</dbReference>
<sequence>MTTIKDGPFELQERTSYIHSATRDESAAYGAVSSPKDVEDLEGGALVAGGALPLMSREAIALYSQYFAIGILYGMLPALQFPVFNNYLRLEGYQTSAYGVLVWLGWSFKAFFGMLSDCFPIFGYRRKSWMLLGWGVAAVCLCVMTFTPFAAPYCDARKITCPAVTPPKENLTRDGTLEWYNFDAPNSGGSFIVLSVIVGFGYIMADCAADAMVVEYAQREPIAIRGRTQTAIYVVRYIGTMVAQLSVAFLLNGKVYGGSFDFAVTPNVMYAICLVPCVLIVPSTLFLLVEHTSPRTSFRAWVADFWRLLQTRVMWQVCAFKFLNTMFASFGATPSSPIARTWAGVEPINDSLSGVLGSLITAGIMAVMAKWGLNWNWRWVIALSSIAIVAIDSFVVFTTVWNVVRNQWFYNGVALSENVPSSMRFIVATYCAVEIAEAGNEGTTYGLISTVTNLASPFSSVLYKYIDSFFKVSQSDIARDDNAVRWDVTYCFLLSYAFKLAALGWLFLLPPQKAAIQHMKKHNTSSKLAGTIFVVLAAGSLVFSVTTNFMSIYPSTKCYRIAGGKGTVNGSCPK</sequence>
<feature type="transmembrane region" description="Helical" evidence="7">
    <location>
        <begin position="528"/>
        <end position="550"/>
    </location>
</feature>
<dbReference type="PANTHER" id="PTHR31585:SF5">
    <property type="entry name" value="RNA-BINDING S4 DOMAIN-CONTAINING PROTEIN"/>
    <property type="match status" value="1"/>
</dbReference>
<dbReference type="InterPro" id="IPR039309">
    <property type="entry name" value="BT1"/>
</dbReference>
<accession>A0A1V9YUY1</accession>
<evidence type="ECO:0000256" key="3">
    <source>
        <dbReference type="ARBA" id="ARBA00022448"/>
    </source>
</evidence>
<name>A0A1V9YUY1_ACHHY</name>
<feature type="transmembrane region" description="Helical" evidence="7">
    <location>
        <begin position="129"/>
        <end position="150"/>
    </location>
</feature>
<organism evidence="8 9">
    <name type="scientific">Achlya hypogyna</name>
    <name type="common">Oomycete</name>
    <name type="synonym">Protoachlya hypogyna</name>
    <dbReference type="NCBI Taxonomy" id="1202772"/>
    <lineage>
        <taxon>Eukaryota</taxon>
        <taxon>Sar</taxon>
        <taxon>Stramenopiles</taxon>
        <taxon>Oomycota</taxon>
        <taxon>Saprolegniomycetes</taxon>
        <taxon>Saprolegniales</taxon>
        <taxon>Achlyaceae</taxon>
        <taxon>Achlya</taxon>
    </lineage>
</organism>
<evidence type="ECO:0000256" key="4">
    <source>
        <dbReference type="ARBA" id="ARBA00022692"/>
    </source>
</evidence>
<keyword evidence="5 7" id="KW-1133">Transmembrane helix</keyword>
<feature type="transmembrane region" description="Helical" evidence="7">
    <location>
        <begin position="487"/>
        <end position="508"/>
    </location>
</feature>
<feature type="transmembrane region" description="Helical" evidence="7">
    <location>
        <begin position="234"/>
        <end position="256"/>
    </location>
</feature>